<protein>
    <recommendedName>
        <fullName evidence="3">DNA-binding protein</fullName>
    </recommendedName>
</protein>
<comment type="caution">
    <text evidence="1">The sequence shown here is derived from an EMBL/GenBank/DDBJ whole genome shotgun (WGS) entry which is preliminary data.</text>
</comment>
<evidence type="ECO:0000313" key="1">
    <source>
        <dbReference type="EMBL" id="MFD2608976.1"/>
    </source>
</evidence>
<organism evidence="1 2">
    <name type="scientific">Deinococcus taklimakanensis</name>
    <dbReference type="NCBI Taxonomy" id="536443"/>
    <lineage>
        <taxon>Bacteria</taxon>
        <taxon>Thermotogati</taxon>
        <taxon>Deinococcota</taxon>
        <taxon>Deinococci</taxon>
        <taxon>Deinococcales</taxon>
        <taxon>Deinococcaceae</taxon>
        <taxon>Deinococcus</taxon>
    </lineage>
</organism>
<dbReference type="Proteomes" id="UP001597475">
    <property type="component" value="Unassembled WGS sequence"/>
</dbReference>
<proteinExistence type="predicted"/>
<accession>A0ABW5P143</accession>
<reference evidence="2" key="1">
    <citation type="journal article" date="2019" name="Int. J. Syst. Evol. Microbiol.">
        <title>The Global Catalogue of Microorganisms (GCM) 10K type strain sequencing project: providing services to taxonomists for standard genome sequencing and annotation.</title>
        <authorList>
            <consortium name="The Broad Institute Genomics Platform"/>
            <consortium name="The Broad Institute Genome Sequencing Center for Infectious Disease"/>
            <person name="Wu L."/>
            <person name="Ma J."/>
        </authorList>
    </citation>
    <scope>NUCLEOTIDE SEQUENCE [LARGE SCALE GENOMIC DNA]</scope>
    <source>
        <strain evidence="2">KCTC 33842</strain>
    </source>
</reference>
<evidence type="ECO:0008006" key="3">
    <source>
        <dbReference type="Google" id="ProtNLM"/>
    </source>
</evidence>
<dbReference type="RefSeq" id="WP_386843983.1">
    <property type="nucleotide sequence ID" value="NZ_JBHUMK010000022.1"/>
</dbReference>
<name>A0ABW5P143_9DEIO</name>
<gene>
    <name evidence="1" type="ORF">ACFSR9_05900</name>
</gene>
<keyword evidence="2" id="KW-1185">Reference proteome</keyword>
<dbReference type="EMBL" id="JBHUMK010000022">
    <property type="protein sequence ID" value="MFD2608976.1"/>
    <property type="molecule type" value="Genomic_DNA"/>
</dbReference>
<evidence type="ECO:0000313" key="2">
    <source>
        <dbReference type="Proteomes" id="UP001597475"/>
    </source>
</evidence>
<sequence>MQRTTYYDLRGAGKAAAAGITPAPDRMDRAYTDLVESWRFVERKVTEGLPLAQTVEAAQAAVTSGTVGIRNRNAKQGRERLSTVDVPDTLAPLLREQARRIAGLARSSGHPDAPTTAPEQLGFLGQACAALGDDLWKQLLAAMADE</sequence>